<dbReference type="EMBL" id="OX459950">
    <property type="protein sequence ID" value="CAI9156215.1"/>
    <property type="molecule type" value="Genomic_DNA"/>
</dbReference>
<dbReference type="Proteomes" id="UP001176941">
    <property type="component" value="Chromosome 14"/>
</dbReference>
<keyword evidence="3" id="KW-1185">Reference proteome</keyword>
<proteinExistence type="predicted"/>
<protein>
    <submittedName>
        <fullName evidence="2">Uncharacterized protein</fullName>
    </submittedName>
</protein>
<gene>
    <name evidence="2" type="ORF">MRATA1EN1_LOCUS5177</name>
</gene>
<name>A0ABN8Y5J6_RANTA</name>
<reference evidence="2" key="1">
    <citation type="submission" date="2023-04" db="EMBL/GenBank/DDBJ databases">
        <authorList>
            <consortium name="ELIXIR-Norway"/>
        </authorList>
    </citation>
    <scope>NUCLEOTIDE SEQUENCE [LARGE SCALE GENOMIC DNA]</scope>
</reference>
<feature type="region of interest" description="Disordered" evidence="1">
    <location>
        <begin position="1"/>
        <end position="49"/>
    </location>
</feature>
<organism evidence="2 3">
    <name type="scientific">Rangifer tarandus platyrhynchus</name>
    <name type="common">Svalbard reindeer</name>
    <dbReference type="NCBI Taxonomy" id="3082113"/>
    <lineage>
        <taxon>Eukaryota</taxon>
        <taxon>Metazoa</taxon>
        <taxon>Chordata</taxon>
        <taxon>Craniata</taxon>
        <taxon>Vertebrata</taxon>
        <taxon>Euteleostomi</taxon>
        <taxon>Mammalia</taxon>
        <taxon>Eutheria</taxon>
        <taxon>Laurasiatheria</taxon>
        <taxon>Artiodactyla</taxon>
        <taxon>Ruminantia</taxon>
        <taxon>Pecora</taxon>
        <taxon>Cervidae</taxon>
        <taxon>Odocoileinae</taxon>
        <taxon>Rangifer</taxon>
    </lineage>
</organism>
<evidence type="ECO:0000256" key="1">
    <source>
        <dbReference type="SAM" id="MobiDB-lite"/>
    </source>
</evidence>
<sequence>MLHSSLLAGKVSPGLCRKGLGGDSESNRPDQTGLCARLPGPGAQTKPHKHTEALCSCRVPHVPPASTRLLTKPNDSAMRG</sequence>
<accession>A0ABN8Y5J6</accession>
<evidence type="ECO:0000313" key="2">
    <source>
        <dbReference type="EMBL" id="CAI9156215.1"/>
    </source>
</evidence>
<evidence type="ECO:0000313" key="3">
    <source>
        <dbReference type="Proteomes" id="UP001176941"/>
    </source>
</evidence>